<feature type="compositionally biased region" description="Basic and acidic residues" evidence="1">
    <location>
        <begin position="176"/>
        <end position="187"/>
    </location>
</feature>
<reference evidence="2" key="1">
    <citation type="submission" date="2014-11" db="EMBL/GenBank/DDBJ databases">
        <authorList>
            <person name="Otto D Thomas"/>
            <person name="Naeem Raeece"/>
        </authorList>
    </citation>
    <scope>NUCLEOTIDE SEQUENCE</scope>
</reference>
<dbReference type="EMBL" id="CDMZ01005227">
    <property type="protein sequence ID" value="CEM52337.1"/>
    <property type="molecule type" value="Genomic_DNA"/>
</dbReference>
<accession>A0A0G4I5Y9</accession>
<proteinExistence type="predicted"/>
<organism evidence="2">
    <name type="scientific">Chromera velia CCMP2878</name>
    <dbReference type="NCBI Taxonomy" id="1169474"/>
    <lineage>
        <taxon>Eukaryota</taxon>
        <taxon>Sar</taxon>
        <taxon>Alveolata</taxon>
        <taxon>Colpodellida</taxon>
        <taxon>Chromeraceae</taxon>
        <taxon>Chromera</taxon>
    </lineage>
</organism>
<evidence type="ECO:0000256" key="1">
    <source>
        <dbReference type="SAM" id="MobiDB-lite"/>
    </source>
</evidence>
<gene>
    <name evidence="2" type="ORF">Cvel_1860</name>
</gene>
<dbReference type="AlphaFoldDB" id="A0A0G4I5Y9"/>
<dbReference type="VEuPathDB" id="CryptoDB:Cvel_1860"/>
<feature type="compositionally biased region" description="Acidic residues" evidence="1">
    <location>
        <begin position="196"/>
        <end position="206"/>
    </location>
</feature>
<name>A0A0G4I5Y9_9ALVE</name>
<dbReference type="InterPro" id="IPR003615">
    <property type="entry name" value="HNH_nuc"/>
</dbReference>
<sequence length="206" mass="22554">MGGKSTSAKTAGEREYANMDASAIIAKSAGGHNFVCTEFNDLFAQNAEDKESVSTDGDVMLAEIVGGNPFAPTGALSAPVSRAVEVLFVSTDVNAAPTQSKHSHEYLGCSFPDLKAHLEKDDFHGNPRMSWENYGSLWHVDHIVPIMFVGPDGKKPDMQSRISRLHFTNLQPMWSEENRRKGNREKGAQASGRLEQEEEEVDAKSD</sequence>
<evidence type="ECO:0008006" key="3">
    <source>
        <dbReference type="Google" id="ProtNLM"/>
    </source>
</evidence>
<evidence type="ECO:0000313" key="2">
    <source>
        <dbReference type="EMBL" id="CEM52337.1"/>
    </source>
</evidence>
<feature type="region of interest" description="Disordered" evidence="1">
    <location>
        <begin position="172"/>
        <end position="206"/>
    </location>
</feature>
<dbReference type="PhylomeDB" id="A0A0G4I5Y9"/>
<protein>
    <recommendedName>
        <fullName evidence="3">HNH nuclease domain-containing protein</fullName>
    </recommendedName>
</protein>
<dbReference type="CDD" id="cd00085">
    <property type="entry name" value="HNHc"/>
    <property type="match status" value="1"/>
</dbReference>